<dbReference type="InterPro" id="IPR006660">
    <property type="entry name" value="Arsenate_reductase-like"/>
</dbReference>
<evidence type="ECO:0000256" key="1">
    <source>
        <dbReference type="ARBA" id="ARBA00007198"/>
    </source>
</evidence>
<dbReference type="EC" id="1.20.4.1" evidence="4"/>
<organism evidence="5 6">
    <name type="scientific">Rhodobacter xanthinilyticus</name>
    <dbReference type="NCBI Taxonomy" id="1850250"/>
    <lineage>
        <taxon>Bacteria</taxon>
        <taxon>Pseudomonadati</taxon>
        <taxon>Pseudomonadota</taxon>
        <taxon>Alphaproteobacteria</taxon>
        <taxon>Rhodobacterales</taxon>
        <taxon>Rhodobacter group</taxon>
        <taxon>Rhodobacter</taxon>
    </lineage>
</organism>
<dbReference type="PANTHER" id="PTHR30041:SF4">
    <property type="entry name" value="ARSENATE REDUCTASE"/>
    <property type="match status" value="1"/>
</dbReference>
<comment type="catalytic activity">
    <reaction evidence="4">
        <text>[glutaredoxin]-dithiol + arsenate + glutathione + H(+) = glutathionyl-S-S-[glutaredoxin] + arsenite + H2O</text>
        <dbReference type="Rhea" id="RHEA:22016"/>
        <dbReference type="Rhea" id="RHEA-COMP:10729"/>
        <dbReference type="Rhea" id="RHEA-COMP:17668"/>
        <dbReference type="ChEBI" id="CHEBI:15377"/>
        <dbReference type="ChEBI" id="CHEBI:15378"/>
        <dbReference type="ChEBI" id="CHEBI:29242"/>
        <dbReference type="ChEBI" id="CHEBI:29950"/>
        <dbReference type="ChEBI" id="CHEBI:48597"/>
        <dbReference type="ChEBI" id="CHEBI:57925"/>
        <dbReference type="ChEBI" id="CHEBI:146199"/>
        <dbReference type="EC" id="1.20.4.1"/>
    </reaction>
</comment>
<accession>A0A1D9MDP4</accession>
<dbReference type="STRING" id="1850250.LPB142_11665"/>
<dbReference type="RefSeq" id="WP_071166476.1">
    <property type="nucleotide sequence ID" value="NZ_CP017781.1"/>
</dbReference>
<dbReference type="Gene3D" id="3.40.30.10">
    <property type="entry name" value="Glutaredoxin"/>
    <property type="match status" value="1"/>
</dbReference>
<dbReference type="InterPro" id="IPR036249">
    <property type="entry name" value="Thioredoxin-like_sf"/>
</dbReference>
<protein>
    <recommendedName>
        <fullName evidence="4">Arsenate reductase</fullName>
        <ecNumber evidence="4">1.20.4.1</ecNumber>
    </recommendedName>
</protein>
<dbReference type="SUPFAM" id="SSF52833">
    <property type="entry name" value="Thioredoxin-like"/>
    <property type="match status" value="1"/>
</dbReference>
<gene>
    <name evidence="5" type="ORF">LPB142_11665</name>
</gene>
<name>A0A1D9MDP4_9RHOB</name>
<dbReference type="AlphaFoldDB" id="A0A1D9MDP4"/>
<evidence type="ECO:0000313" key="5">
    <source>
        <dbReference type="EMBL" id="AOZ69898.1"/>
    </source>
</evidence>
<dbReference type="Proteomes" id="UP000176562">
    <property type="component" value="Chromosome"/>
</dbReference>
<proteinExistence type="inferred from homology"/>
<dbReference type="GO" id="GO:0008794">
    <property type="term" value="F:arsenate reductase (glutaredoxin) activity"/>
    <property type="evidence" value="ECO:0007669"/>
    <property type="project" value="UniProtKB-UniRule"/>
</dbReference>
<dbReference type="EMBL" id="CP017781">
    <property type="protein sequence ID" value="AOZ69898.1"/>
    <property type="molecule type" value="Genomic_DNA"/>
</dbReference>
<dbReference type="InterPro" id="IPR006659">
    <property type="entry name" value="Arsenate_reductase"/>
</dbReference>
<evidence type="ECO:0000256" key="2">
    <source>
        <dbReference type="ARBA" id="ARBA00023002"/>
    </source>
</evidence>
<dbReference type="KEGG" id="rhp:LPB142_11665"/>
<comment type="similarity">
    <text evidence="1 3 4">Belongs to the ArsC family.</text>
</comment>
<dbReference type="PANTHER" id="PTHR30041">
    <property type="entry name" value="ARSENATE REDUCTASE"/>
    <property type="match status" value="1"/>
</dbReference>
<sequence length="112" mass="12162">MALTIWHNPRCSKSRQTLALLQEHGAAPEVRLYLETPPSRAELAAALARLNAPAEALVRWKEAAEAGLARDASEDEILDALAARPRLIERPLVLSETAARLGRPPEAVLALL</sequence>
<evidence type="ECO:0000256" key="3">
    <source>
        <dbReference type="PROSITE-ProRule" id="PRU01282"/>
    </source>
</evidence>
<keyword evidence="2 4" id="KW-0560">Oxidoreductase</keyword>
<keyword evidence="6" id="KW-1185">Reference proteome</keyword>
<reference evidence="5 6" key="1">
    <citation type="submission" date="2016-10" db="EMBL/GenBank/DDBJ databases">
        <title>Rhodobacter sp. LPB0142, isolated from sea water.</title>
        <authorList>
            <person name="Kim E."/>
            <person name="Yi H."/>
        </authorList>
    </citation>
    <scope>NUCLEOTIDE SEQUENCE [LARGE SCALE GENOMIC DNA]</scope>
    <source>
        <strain evidence="5 6">LPB0142</strain>
    </source>
</reference>
<evidence type="ECO:0000256" key="4">
    <source>
        <dbReference type="RuleBase" id="RU362029"/>
    </source>
</evidence>
<evidence type="ECO:0000313" key="6">
    <source>
        <dbReference type="Proteomes" id="UP000176562"/>
    </source>
</evidence>
<dbReference type="PROSITE" id="PS51353">
    <property type="entry name" value="ARSC"/>
    <property type="match status" value="1"/>
</dbReference>
<dbReference type="NCBIfam" id="TIGR00014">
    <property type="entry name" value="arsC"/>
    <property type="match status" value="1"/>
</dbReference>
<dbReference type="Pfam" id="PF03960">
    <property type="entry name" value="ArsC"/>
    <property type="match status" value="1"/>
</dbReference>